<dbReference type="GO" id="GO:0045954">
    <property type="term" value="P:positive regulation of natural killer cell mediated cytotoxicity"/>
    <property type="evidence" value="ECO:0007669"/>
    <property type="project" value="TreeGrafter"/>
</dbReference>
<comment type="caution">
    <text evidence="8">The sequence shown here is derived from an EMBL/GenBank/DDBJ whole genome shotgun (WGS) entry which is preliminary data.</text>
</comment>
<dbReference type="eggNOG" id="KOG4297">
    <property type="taxonomic scope" value="Eukaryota"/>
</dbReference>
<keyword evidence="2" id="KW-0812">Transmembrane</keyword>
<keyword evidence="9" id="KW-1185">Reference proteome</keyword>
<dbReference type="SUPFAM" id="SSF56436">
    <property type="entry name" value="C-type lectin-like"/>
    <property type="match status" value="1"/>
</dbReference>
<gene>
    <name evidence="8" type="ORF">Y1Q_0017366</name>
</gene>
<accession>A0A151NGF7</accession>
<dbReference type="GO" id="GO:0030246">
    <property type="term" value="F:carbohydrate binding"/>
    <property type="evidence" value="ECO:0007669"/>
    <property type="project" value="UniProtKB-KW"/>
</dbReference>
<dbReference type="Gene3D" id="3.10.100.10">
    <property type="entry name" value="Mannose-Binding Protein A, subunit A"/>
    <property type="match status" value="1"/>
</dbReference>
<evidence type="ECO:0000259" key="7">
    <source>
        <dbReference type="PROSITE" id="PS50041"/>
    </source>
</evidence>
<comment type="subcellular location">
    <subcellularLocation>
        <location evidence="1">Membrane</location>
        <topology evidence="1">Single-pass type II membrane protein</topology>
    </subcellularLocation>
</comment>
<dbReference type="Pfam" id="PF00059">
    <property type="entry name" value="Lectin_C"/>
    <property type="match status" value="1"/>
</dbReference>
<sequence length="122" mass="14018">MAKETKGYEFQKQRFSIHSMETNYSDIRDPLPNLAGDKCKICPKNWIQYGKACYDISSGIKSWSECKKYCSSLSSRLLKIDSKEELNVLKPVTYLACWMGSFYDEAKGSWQWEDGTTLSSDV</sequence>
<evidence type="ECO:0000256" key="6">
    <source>
        <dbReference type="ARBA" id="ARBA00023136"/>
    </source>
</evidence>
<evidence type="ECO:0000256" key="2">
    <source>
        <dbReference type="ARBA" id="ARBA00022692"/>
    </source>
</evidence>
<keyword evidence="5" id="KW-1133">Transmembrane helix</keyword>
<keyword evidence="4" id="KW-0735">Signal-anchor</keyword>
<dbReference type="Proteomes" id="UP000050525">
    <property type="component" value="Unassembled WGS sequence"/>
</dbReference>
<organism evidence="8 9">
    <name type="scientific">Alligator mississippiensis</name>
    <name type="common">American alligator</name>
    <dbReference type="NCBI Taxonomy" id="8496"/>
    <lineage>
        <taxon>Eukaryota</taxon>
        <taxon>Metazoa</taxon>
        <taxon>Chordata</taxon>
        <taxon>Craniata</taxon>
        <taxon>Vertebrata</taxon>
        <taxon>Euteleostomi</taxon>
        <taxon>Archelosauria</taxon>
        <taxon>Archosauria</taxon>
        <taxon>Crocodylia</taxon>
        <taxon>Alligatoridae</taxon>
        <taxon>Alligatorinae</taxon>
        <taxon>Alligator</taxon>
    </lineage>
</organism>
<protein>
    <recommendedName>
        <fullName evidence="7">C-type lectin domain-containing protein</fullName>
    </recommendedName>
</protein>
<evidence type="ECO:0000313" key="8">
    <source>
        <dbReference type="EMBL" id="KYO35892.1"/>
    </source>
</evidence>
<dbReference type="GO" id="GO:0016020">
    <property type="term" value="C:membrane"/>
    <property type="evidence" value="ECO:0007669"/>
    <property type="project" value="UniProtKB-SubCell"/>
</dbReference>
<reference evidence="8 9" key="1">
    <citation type="journal article" date="2012" name="Genome Biol.">
        <title>Sequencing three crocodilian genomes to illuminate the evolution of archosaurs and amniotes.</title>
        <authorList>
            <person name="St John J.A."/>
            <person name="Braun E.L."/>
            <person name="Isberg S.R."/>
            <person name="Miles L.G."/>
            <person name="Chong A.Y."/>
            <person name="Gongora J."/>
            <person name="Dalzell P."/>
            <person name="Moran C."/>
            <person name="Bed'hom B."/>
            <person name="Abzhanov A."/>
            <person name="Burgess S.C."/>
            <person name="Cooksey A.M."/>
            <person name="Castoe T.A."/>
            <person name="Crawford N.G."/>
            <person name="Densmore L.D."/>
            <person name="Drew J.C."/>
            <person name="Edwards S.V."/>
            <person name="Faircloth B.C."/>
            <person name="Fujita M.K."/>
            <person name="Greenwold M.J."/>
            <person name="Hoffmann F.G."/>
            <person name="Howard J.M."/>
            <person name="Iguchi T."/>
            <person name="Janes D.E."/>
            <person name="Khan S.Y."/>
            <person name="Kohno S."/>
            <person name="de Koning A.J."/>
            <person name="Lance S.L."/>
            <person name="McCarthy F.M."/>
            <person name="McCormack J.E."/>
            <person name="Merchant M.E."/>
            <person name="Peterson D.G."/>
            <person name="Pollock D.D."/>
            <person name="Pourmand N."/>
            <person name="Raney B.J."/>
            <person name="Roessler K.A."/>
            <person name="Sanford J.R."/>
            <person name="Sawyer R.H."/>
            <person name="Schmidt C.J."/>
            <person name="Triplett E.W."/>
            <person name="Tuberville T.D."/>
            <person name="Venegas-Anaya M."/>
            <person name="Howard J.T."/>
            <person name="Jarvis E.D."/>
            <person name="Guillette L.J.Jr."/>
            <person name="Glenn T.C."/>
            <person name="Green R.E."/>
            <person name="Ray D.A."/>
        </authorList>
    </citation>
    <scope>NUCLEOTIDE SEQUENCE [LARGE SCALE GENOMIC DNA]</scope>
    <source>
        <strain evidence="8">KSC_2009_1</strain>
    </source>
</reference>
<dbReference type="GO" id="GO:0002223">
    <property type="term" value="P:stimulatory C-type lectin receptor signaling pathway"/>
    <property type="evidence" value="ECO:0007669"/>
    <property type="project" value="TreeGrafter"/>
</dbReference>
<dbReference type="InterPro" id="IPR016186">
    <property type="entry name" value="C-type_lectin-like/link_sf"/>
</dbReference>
<feature type="domain" description="C-type lectin" evidence="7">
    <location>
        <begin position="49"/>
        <end position="119"/>
    </location>
</feature>
<evidence type="ECO:0000256" key="3">
    <source>
        <dbReference type="ARBA" id="ARBA00022734"/>
    </source>
</evidence>
<dbReference type="PANTHER" id="PTHR22800:SF252">
    <property type="entry name" value="NATURAL KILLER CELLS ANTIGEN CD94"/>
    <property type="match status" value="1"/>
</dbReference>
<evidence type="ECO:0000256" key="4">
    <source>
        <dbReference type="ARBA" id="ARBA00022968"/>
    </source>
</evidence>
<keyword evidence="3" id="KW-0430">Lectin</keyword>
<keyword evidence="6" id="KW-0472">Membrane</keyword>
<dbReference type="InterPro" id="IPR001304">
    <property type="entry name" value="C-type_lectin-like"/>
</dbReference>
<dbReference type="InterPro" id="IPR050919">
    <property type="entry name" value="NKG2/CD94_NK_receptors"/>
</dbReference>
<proteinExistence type="predicted"/>
<dbReference type="EMBL" id="AKHW03003057">
    <property type="protein sequence ID" value="KYO35892.1"/>
    <property type="molecule type" value="Genomic_DNA"/>
</dbReference>
<dbReference type="PANTHER" id="PTHR22800">
    <property type="entry name" value="C-TYPE LECTIN PROTEINS"/>
    <property type="match status" value="1"/>
</dbReference>
<dbReference type="InterPro" id="IPR016187">
    <property type="entry name" value="CTDL_fold"/>
</dbReference>
<dbReference type="PROSITE" id="PS50041">
    <property type="entry name" value="C_TYPE_LECTIN_2"/>
    <property type="match status" value="1"/>
</dbReference>
<name>A0A151NGF7_ALLMI</name>
<evidence type="ECO:0000256" key="1">
    <source>
        <dbReference type="ARBA" id="ARBA00004606"/>
    </source>
</evidence>
<evidence type="ECO:0000313" key="9">
    <source>
        <dbReference type="Proteomes" id="UP000050525"/>
    </source>
</evidence>
<evidence type="ECO:0000256" key="5">
    <source>
        <dbReference type="ARBA" id="ARBA00022989"/>
    </source>
</evidence>
<dbReference type="AlphaFoldDB" id="A0A151NGF7"/>